<feature type="signal peptide" evidence="6">
    <location>
        <begin position="1"/>
        <end position="24"/>
    </location>
</feature>
<dbReference type="GeneID" id="113706360"/>
<evidence type="ECO:0000256" key="3">
    <source>
        <dbReference type="ARBA" id="ARBA00023295"/>
    </source>
</evidence>
<dbReference type="Proteomes" id="UP001652660">
    <property type="component" value="Chromosome 8c"/>
</dbReference>
<evidence type="ECO:0000256" key="6">
    <source>
        <dbReference type="SAM" id="SignalP"/>
    </source>
</evidence>
<protein>
    <submittedName>
        <fullName evidence="10">Beta-fructofuranosidase, insoluble isoenzyme CWINV1-like</fullName>
    </submittedName>
</protein>
<dbReference type="InterPro" id="IPR018053">
    <property type="entry name" value="Glyco_hydro_32_AS"/>
</dbReference>
<dbReference type="GO" id="GO:0004553">
    <property type="term" value="F:hydrolase activity, hydrolyzing O-glycosyl compounds"/>
    <property type="evidence" value="ECO:0007669"/>
    <property type="project" value="InterPro"/>
</dbReference>
<evidence type="ECO:0000256" key="1">
    <source>
        <dbReference type="ARBA" id="ARBA00009902"/>
    </source>
</evidence>
<dbReference type="InterPro" id="IPR013189">
    <property type="entry name" value="Glyco_hydro_32_C"/>
</dbReference>
<dbReference type="SUPFAM" id="SSF49899">
    <property type="entry name" value="Concanavalin A-like lectins/glucanases"/>
    <property type="match status" value="1"/>
</dbReference>
<dbReference type="OrthoDB" id="202537at2759"/>
<dbReference type="PANTHER" id="PTHR31953">
    <property type="entry name" value="BETA-FRUCTOFURANOSIDASE, INSOLUBLE ISOENZYME CWINV1-RELATED"/>
    <property type="match status" value="1"/>
</dbReference>
<dbReference type="FunFam" id="2.115.10.20:FF:000001">
    <property type="entry name" value="Beta-fructofuranosidase, insoluble isoenzyme CWINV1"/>
    <property type="match status" value="1"/>
</dbReference>
<dbReference type="Pfam" id="PF00251">
    <property type="entry name" value="Glyco_hydro_32N"/>
    <property type="match status" value="1"/>
</dbReference>
<reference evidence="10" key="2">
    <citation type="submission" date="2025-08" db="UniProtKB">
        <authorList>
            <consortium name="RefSeq"/>
        </authorList>
    </citation>
    <scope>IDENTIFICATION</scope>
    <source>
        <tissue evidence="10">Leaves</tissue>
    </source>
</reference>
<evidence type="ECO:0000256" key="2">
    <source>
        <dbReference type="ARBA" id="ARBA00022801"/>
    </source>
</evidence>
<feature type="chain" id="PRO_5028192412" evidence="6">
    <location>
        <begin position="25"/>
        <end position="580"/>
    </location>
</feature>
<evidence type="ECO:0000256" key="4">
    <source>
        <dbReference type="ARBA" id="ARBA00062317"/>
    </source>
</evidence>
<dbReference type="InterPro" id="IPR013148">
    <property type="entry name" value="Glyco_hydro_32_N"/>
</dbReference>
<organism evidence="9 10">
    <name type="scientific">Coffea arabica</name>
    <name type="common">Arabian coffee</name>
    <dbReference type="NCBI Taxonomy" id="13443"/>
    <lineage>
        <taxon>Eukaryota</taxon>
        <taxon>Viridiplantae</taxon>
        <taxon>Streptophyta</taxon>
        <taxon>Embryophyta</taxon>
        <taxon>Tracheophyta</taxon>
        <taxon>Spermatophyta</taxon>
        <taxon>Magnoliopsida</taxon>
        <taxon>eudicotyledons</taxon>
        <taxon>Gunneridae</taxon>
        <taxon>Pentapetalae</taxon>
        <taxon>asterids</taxon>
        <taxon>lamiids</taxon>
        <taxon>Gentianales</taxon>
        <taxon>Rubiaceae</taxon>
        <taxon>Ixoroideae</taxon>
        <taxon>Gardenieae complex</taxon>
        <taxon>Bertiereae - Coffeeae clade</taxon>
        <taxon>Coffeeae</taxon>
        <taxon>Coffea</taxon>
    </lineage>
</organism>
<comment type="similarity">
    <text evidence="1 5">Belongs to the glycosyl hydrolase 32 family.</text>
</comment>
<dbReference type="Gene3D" id="2.60.120.560">
    <property type="entry name" value="Exo-inulinase, domain 1"/>
    <property type="match status" value="1"/>
</dbReference>
<keyword evidence="9" id="KW-1185">Reference proteome</keyword>
<dbReference type="SMART" id="SM00640">
    <property type="entry name" value="Glyco_32"/>
    <property type="match status" value="1"/>
</dbReference>
<dbReference type="InterPro" id="IPR001362">
    <property type="entry name" value="Glyco_hydro_32"/>
</dbReference>
<proteinExistence type="inferred from homology"/>
<dbReference type="InterPro" id="IPR023296">
    <property type="entry name" value="Glyco_hydro_beta-prop_sf"/>
</dbReference>
<keyword evidence="6" id="KW-0732">Signal</keyword>
<dbReference type="Gene3D" id="2.115.10.20">
    <property type="entry name" value="Glycosyl hydrolase domain, family 43"/>
    <property type="match status" value="1"/>
</dbReference>
<evidence type="ECO:0000313" key="9">
    <source>
        <dbReference type="Proteomes" id="UP001652660"/>
    </source>
</evidence>
<dbReference type="PROSITE" id="PS00609">
    <property type="entry name" value="GLYCOSYL_HYDROL_F32"/>
    <property type="match status" value="1"/>
</dbReference>
<evidence type="ECO:0000256" key="5">
    <source>
        <dbReference type="RuleBase" id="RU362110"/>
    </source>
</evidence>
<dbReference type="AlphaFoldDB" id="A0A6P6U1T4"/>
<evidence type="ECO:0000313" key="10">
    <source>
        <dbReference type="RefSeq" id="XP_027084051.1"/>
    </source>
</evidence>
<dbReference type="CDD" id="cd18624">
    <property type="entry name" value="GH32_Fruct1-like"/>
    <property type="match status" value="1"/>
</dbReference>
<gene>
    <name evidence="10" type="primary">LOC113706360</name>
</gene>
<dbReference type="Pfam" id="PF08244">
    <property type="entry name" value="Glyco_hydro_32C"/>
    <property type="match status" value="1"/>
</dbReference>
<keyword evidence="2 5" id="KW-0378">Hydrolase</keyword>
<dbReference type="InterPro" id="IPR050551">
    <property type="entry name" value="Fructan_Metab_Enzymes"/>
</dbReference>
<evidence type="ECO:0000259" key="8">
    <source>
        <dbReference type="Pfam" id="PF08244"/>
    </source>
</evidence>
<dbReference type="GO" id="GO:0005975">
    <property type="term" value="P:carbohydrate metabolic process"/>
    <property type="evidence" value="ECO:0007669"/>
    <property type="project" value="InterPro"/>
</dbReference>
<feature type="domain" description="Glycosyl hydrolase family 32 N-terminal" evidence="7">
    <location>
        <begin position="47"/>
        <end position="364"/>
    </location>
</feature>
<name>A0A6P6U1T4_COFAR</name>
<sequence length="580" mass="65730">MEQSLLWVTVVQIFLVIAYQGIDGASDRVESILDYIPTEERGRTAYHFQPPKNWMNDPNGPMYYKGIYHLFYQYNPYAAVWGEGILSWGHSISYNLVDWIHLEDALDPTDPYDIRGCWSGSATILPGGDPAIMYTGVESTNRQVQNIAVPKNLSDPFLLEWAKLDQNPLMTPVDAIGSEFFRDPTTAWLGKDKRWRVVIGSEINGHGTALLYQSEDFVHWAKSHKPLHFSNKTDMWECPDFYPVSTNDTKGIDTSGLGRTTKHVLKASFFGHDHYIIGTYDSETDDFFPDTDFMDSNVKLRYDYGIYYASKTFFDGAKRRRILWGWVKEADDQSDDISKGWSGLQSFPRTILLDKSGKQLSQWPIEEIEGLRKDEVNLQNKEIEGGNIFEVTGITASQADIEVSFHLPNLDDAELTHPEWLDPQLLCSEKNASTGGVIGPFGLLILASENLTEYTAVFFQVFKGHDKYAVLMCSDQSRSSLREEVDISTFGAFVDVDPAEKISLRSLIDHSIIESFGGEGKTCITSRVYPTLAIGQESHLYVFNYGTESIRIANLSAWSMRRAQFFQSSTKEEKPKLIEE</sequence>
<dbReference type="InterPro" id="IPR013320">
    <property type="entry name" value="ConA-like_dom_sf"/>
</dbReference>
<reference evidence="9" key="1">
    <citation type="journal article" date="2025" name="Foods">
        <title>Unveiling the Microbial Signatures of Arabica Coffee Cherries: Insights into Ripeness Specific Diversity, Functional Traits, and Implications for Quality and Safety.</title>
        <authorList>
            <consortium name="RefSeq"/>
            <person name="Tenea G.N."/>
            <person name="Cifuentes V."/>
            <person name="Reyes P."/>
            <person name="Cevallos-Vallejos M."/>
        </authorList>
    </citation>
    <scope>NUCLEOTIDE SEQUENCE [LARGE SCALE GENOMIC DNA]</scope>
</reference>
<feature type="domain" description="Glycosyl hydrolase family 32 C-terminal" evidence="8">
    <location>
        <begin position="367"/>
        <end position="559"/>
    </location>
</feature>
<dbReference type="RefSeq" id="XP_027084051.1">
    <property type="nucleotide sequence ID" value="XM_027228250.2"/>
</dbReference>
<dbReference type="SUPFAM" id="SSF75005">
    <property type="entry name" value="Arabinanase/levansucrase/invertase"/>
    <property type="match status" value="1"/>
</dbReference>
<comment type="subunit">
    <text evidence="4">May be present in two forms, a 70 kDa monomer and a heterodimer of the 30 kDa and 38 kDa subunits. The ratio of the levels of the two forms within cells appears to be regulated developmentally.</text>
</comment>
<accession>A0A6P6U1T4</accession>
<dbReference type="FunFam" id="2.60.120.560:FF:000002">
    <property type="entry name" value="Beta-fructofuranosidase, insoluble isoenzyme CWINV1"/>
    <property type="match status" value="1"/>
</dbReference>
<evidence type="ECO:0000259" key="7">
    <source>
        <dbReference type="Pfam" id="PF00251"/>
    </source>
</evidence>
<keyword evidence="3 5" id="KW-0326">Glycosidase</keyword>